<evidence type="ECO:0000313" key="2">
    <source>
        <dbReference type="Proteomes" id="UP000053766"/>
    </source>
</evidence>
<reference evidence="1 2" key="1">
    <citation type="submission" date="2013-11" db="EMBL/GenBank/DDBJ databases">
        <title>Draft genome of the bovine lungworm Dictyocaulus viviparus.</title>
        <authorList>
            <person name="Mitreva M."/>
        </authorList>
    </citation>
    <scope>NUCLEOTIDE SEQUENCE [LARGE SCALE GENOMIC DNA]</scope>
    <source>
        <strain evidence="1 2">HannoverDv2000</strain>
    </source>
</reference>
<sequence>MCDSNAWDMIGEPIESSTAPKSALCDSQHLLNIHDYELQALGIDKEEIVEEVERQRADRKRRSKSPALETLRRASINVLQKFGALSKKKDTVILLYKDHEVDTLPLLQYCHLLNIHDYELQALGIDKEEIVEEVERQRADRKRRSKSPALETLRRASINVLQKFGALSKKKDTVILLYKDHEVDTLPLLQYCVRNNDLVNENP</sequence>
<protein>
    <submittedName>
        <fullName evidence="1">Uncharacterized protein</fullName>
    </submittedName>
</protein>
<dbReference type="EMBL" id="KN716842">
    <property type="protein sequence ID" value="KJH41366.1"/>
    <property type="molecule type" value="Genomic_DNA"/>
</dbReference>
<accession>A0A0D8XG63</accession>
<reference evidence="2" key="2">
    <citation type="journal article" date="2016" name="Sci. Rep.">
        <title>Dictyocaulus viviparus genome, variome and transcriptome elucidate lungworm biology and support future intervention.</title>
        <authorList>
            <person name="McNulty S.N."/>
            <person name="Strube C."/>
            <person name="Rosa B.A."/>
            <person name="Martin J.C."/>
            <person name="Tyagi R."/>
            <person name="Choi Y.J."/>
            <person name="Wang Q."/>
            <person name="Hallsworth Pepin K."/>
            <person name="Zhang X."/>
            <person name="Ozersky P."/>
            <person name="Wilson R.K."/>
            <person name="Sternberg P.W."/>
            <person name="Gasser R.B."/>
            <person name="Mitreva M."/>
        </authorList>
    </citation>
    <scope>NUCLEOTIDE SEQUENCE [LARGE SCALE GENOMIC DNA]</scope>
    <source>
        <strain evidence="2">HannoverDv2000</strain>
    </source>
</reference>
<keyword evidence="2" id="KW-1185">Reference proteome</keyword>
<gene>
    <name evidence="1" type="ORF">DICVIV_12662</name>
</gene>
<dbReference type="OrthoDB" id="47330at2759"/>
<dbReference type="AlphaFoldDB" id="A0A0D8XG63"/>
<dbReference type="STRING" id="29172.A0A0D8XG63"/>
<organism evidence="1 2">
    <name type="scientific">Dictyocaulus viviparus</name>
    <name type="common">Bovine lungworm</name>
    <dbReference type="NCBI Taxonomy" id="29172"/>
    <lineage>
        <taxon>Eukaryota</taxon>
        <taxon>Metazoa</taxon>
        <taxon>Ecdysozoa</taxon>
        <taxon>Nematoda</taxon>
        <taxon>Chromadorea</taxon>
        <taxon>Rhabditida</taxon>
        <taxon>Rhabditina</taxon>
        <taxon>Rhabditomorpha</taxon>
        <taxon>Strongyloidea</taxon>
        <taxon>Metastrongylidae</taxon>
        <taxon>Dictyocaulus</taxon>
    </lineage>
</organism>
<evidence type="ECO:0000313" key="1">
    <source>
        <dbReference type="EMBL" id="KJH41366.1"/>
    </source>
</evidence>
<name>A0A0D8XG63_DICVI</name>
<proteinExistence type="predicted"/>
<dbReference type="Proteomes" id="UP000053766">
    <property type="component" value="Unassembled WGS sequence"/>
</dbReference>